<dbReference type="SUPFAM" id="SSF49464">
    <property type="entry name" value="Carboxypeptidase regulatory domain-like"/>
    <property type="match status" value="1"/>
</dbReference>
<dbReference type="Proteomes" id="UP001165677">
    <property type="component" value="Unassembled WGS sequence"/>
</dbReference>
<organism evidence="1 2">
    <name type="scientific">Flavobacterium lacisediminis</name>
    <dbReference type="NCBI Taxonomy" id="2989705"/>
    <lineage>
        <taxon>Bacteria</taxon>
        <taxon>Pseudomonadati</taxon>
        <taxon>Bacteroidota</taxon>
        <taxon>Flavobacteriia</taxon>
        <taxon>Flavobacteriales</taxon>
        <taxon>Flavobacteriaceae</taxon>
        <taxon>Flavobacterium</taxon>
    </lineage>
</organism>
<comment type="caution">
    <text evidence="1">The sequence shown here is derived from an EMBL/GenBank/DDBJ whole genome shotgun (WGS) entry which is preliminary data.</text>
</comment>
<dbReference type="EMBL" id="JAPCIO010000003">
    <property type="protein sequence ID" value="MCW1147929.1"/>
    <property type="molecule type" value="Genomic_DNA"/>
</dbReference>
<sequence length="388" mass="45316">MKYIIFIFFSLSSFSQVLFEGVIKDAATKEVLQGASIYVPNSTRGSYSDFEGKFSLELPITTKEIVISFVGYTTIKTNIDLSDGKNVNKTIYLREIKNELNEVVFIKQKQDKNWERMFQVFKTHFIGNSEIAREAEILNPEDVILNEEKTPGKYKLMANANRPLQIKNKITGYIISYELIQFNHIVIGHNQIYTFYLGYPFFKDISNEEKLNQKRIEKKRLEAYLGSSMHFIRALYNEKLQEEGFNVRELIKVPNPDYPNEIELEKILAEVKLTNDYSLIRKLPEKEINKLGTTLLPITKFTIQDNEKKFMKFDNYLNVTYTKAAPDEKFLIFSTKENANFQVSQLKNEDDAVEYFADGNYYNPANLFFYGYMGWKKVGDMLPFDYNP</sequence>
<reference evidence="1" key="1">
    <citation type="submission" date="2022-10" db="EMBL/GenBank/DDBJ databases">
        <title>Flavobacterium sp. nov., a bacterium isolated from lake sediment.</title>
        <authorList>
            <person name="Qu J.-H."/>
        </authorList>
    </citation>
    <scope>NUCLEOTIDE SEQUENCE</scope>
    <source>
        <strain evidence="1">TH16-21</strain>
    </source>
</reference>
<dbReference type="Pfam" id="PF13715">
    <property type="entry name" value="CarbopepD_reg_2"/>
    <property type="match status" value="1"/>
</dbReference>
<accession>A0ABT3EIJ1</accession>
<keyword evidence="2" id="KW-1185">Reference proteome</keyword>
<dbReference type="Gene3D" id="2.60.40.1120">
    <property type="entry name" value="Carboxypeptidase-like, regulatory domain"/>
    <property type="match status" value="1"/>
</dbReference>
<name>A0ABT3EIJ1_9FLAO</name>
<evidence type="ECO:0000313" key="1">
    <source>
        <dbReference type="EMBL" id="MCW1147929.1"/>
    </source>
</evidence>
<proteinExistence type="predicted"/>
<evidence type="ECO:0000313" key="2">
    <source>
        <dbReference type="Proteomes" id="UP001165677"/>
    </source>
</evidence>
<dbReference type="InterPro" id="IPR008969">
    <property type="entry name" value="CarboxyPept-like_regulatory"/>
</dbReference>
<dbReference type="RefSeq" id="WP_264368735.1">
    <property type="nucleotide sequence ID" value="NZ_JAPCIO010000003.1"/>
</dbReference>
<gene>
    <name evidence="1" type="ORF">OJ995_06830</name>
</gene>
<protein>
    <submittedName>
        <fullName evidence="1">Carboxypeptidase-like regulatory domain-containing protein</fullName>
    </submittedName>
</protein>